<comment type="subcellular location">
    <subcellularLocation>
        <location evidence="1">Cytoplasm</location>
    </subcellularLocation>
</comment>
<keyword evidence="13" id="KW-1185">Reference proteome</keyword>
<dbReference type="InterPro" id="IPR039420">
    <property type="entry name" value="WalR-like"/>
</dbReference>
<dbReference type="InterPro" id="IPR001789">
    <property type="entry name" value="Sig_transdc_resp-reg_receiver"/>
</dbReference>
<keyword evidence="6 9" id="KW-0238">DNA-binding</keyword>
<keyword evidence="7" id="KW-0804">Transcription</keyword>
<evidence type="ECO:0000259" key="11">
    <source>
        <dbReference type="PROSITE" id="PS51755"/>
    </source>
</evidence>
<feature type="modified residue" description="4-aspartylphosphate" evidence="8">
    <location>
        <position position="51"/>
    </location>
</feature>
<dbReference type="AlphaFoldDB" id="A0A6L6QEZ1"/>
<evidence type="ECO:0000256" key="2">
    <source>
        <dbReference type="ARBA" id="ARBA00022490"/>
    </source>
</evidence>
<keyword evidence="3 8" id="KW-0597">Phosphoprotein</keyword>
<accession>A0A6L6QEZ1</accession>
<dbReference type="GO" id="GO:0005829">
    <property type="term" value="C:cytosol"/>
    <property type="evidence" value="ECO:0007669"/>
    <property type="project" value="TreeGrafter"/>
</dbReference>
<dbReference type="GO" id="GO:0000976">
    <property type="term" value="F:transcription cis-regulatory region binding"/>
    <property type="evidence" value="ECO:0007669"/>
    <property type="project" value="TreeGrafter"/>
</dbReference>
<gene>
    <name evidence="12" type="ORF">GM658_10090</name>
</gene>
<dbReference type="SMART" id="SM00448">
    <property type="entry name" value="REC"/>
    <property type="match status" value="1"/>
</dbReference>
<evidence type="ECO:0000256" key="8">
    <source>
        <dbReference type="PROSITE-ProRule" id="PRU00169"/>
    </source>
</evidence>
<evidence type="ECO:0000256" key="4">
    <source>
        <dbReference type="ARBA" id="ARBA00023012"/>
    </source>
</evidence>
<feature type="domain" description="Response regulatory" evidence="10">
    <location>
        <begin position="2"/>
        <end position="116"/>
    </location>
</feature>
<dbReference type="Gene3D" id="6.10.250.690">
    <property type="match status" value="1"/>
</dbReference>
<comment type="caution">
    <text evidence="12">The sequence shown here is derived from an EMBL/GenBank/DDBJ whole genome shotgun (WGS) entry which is preliminary data.</text>
</comment>
<dbReference type="Gene3D" id="1.10.10.10">
    <property type="entry name" value="Winged helix-like DNA-binding domain superfamily/Winged helix DNA-binding domain"/>
    <property type="match status" value="1"/>
</dbReference>
<reference evidence="12 13" key="1">
    <citation type="submission" date="2019-11" db="EMBL/GenBank/DDBJ databases">
        <title>Type strains purchased from KCTC, JCM and DSMZ.</title>
        <authorList>
            <person name="Lu H."/>
        </authorList>
    </citation>
    <scope>NUCLEOTIDE SEQUENCE [LARGE SCALE GENOMIC DNA]</scope>
    <source>
        <strain evidence="12 13">JCM 31587</strain>
    </source>
</reference>
<dbReference type="RefSeq" id="WP_170298758.1">
    <property type="nucleotide sequence ID" value="NZ_WNKX01000006.1"/>
</dbReference>
<dbReference type="InterPro" id="IPR011006">
    <property type="entry name" value="CheY-like_superfamily"/>
</dbReference>
<evidence type="ECO:0000259" key="10">
    <source>
        <dbReference type="PROSITE" id="PS50110"/>
    </source>
</evidence>
<dbReference type="CDD" id="cd00383">
    <property type="entry name" value="trans_reg_C"/>
    <property type="match status" value="1"/>
</dbReference>
<dbReference type="GO" id="GO:0000156">
    <property type="term" value="F:phosphorelay response regulator activity"/>
    <property type="evidence" value="ECO:0007669"/>
    <property type="project" value="TreeGrafter"/>
</dbReference>
<name>A0A6L6QEZ1_9BURK</name>
<dbReference type="PANTHER" id="PTHR48111">
    <property type="entry name" value="REGULATOR OF RPOS"/>
    <property type="match status" value="1"/>
</dbReference>
<proteinExistence type="predicted"/>
<evidence type="ECO:0000256" key="1">
    <source>
        <dbReference type="ARBA" id="ARBA00004496"/>
    </source>
</evidence>
<dbReference type="Pfam" id="PF00072">
    <property type="entry name" value="Response_reg"/>
    <property type="match status" value="1"/>
</dbReference>
<dbReference type="Gene3D" id="3.40.50.2300">
    <property type="match status" value="1"/>
</dbReference>
<dbReference type="Pfam" id="PF00486">
    <property type="entry name" value="Trans_reg_C"/>
    <property type="match status" value="1"/>
</dbReference>
<evidence type="ECO:0000256" key="7">
    <source>
        <dbReference type="ARBA" id="ARBA00023163"/>
    </source>
</evidence>
<protein>
    <submittedName>
        <fullName evidence="12">Response regulator</fullName>
    </submittedName>
</protein>
<evidence type="ECO:0000256" key="5">
    <source>
        <dbReference type="ARBA" id="ARBA00023015"/>
    </source>
</evidence>
<dbReference type="PROSITE" id="PS51755">
    <property type="entry name" value="OMPR_PHOB"/>
    <property type="match status" value="1"/>
</dbReference>
<dbReference type="FunFam" id="3.40.50.2300:FF:000002">
    <property type="entry name" value="DNA-binding response regulator PhoP"/>
    <property type="match status" value="1"/>
</dbReference>
<dbReference type="InterPro" id="IPR036388">
    <property type="entry name" value="WH-like_DNA-bd_sf"/>
</dbReference>
<keyword evidence="4" id="KW-0902">Two-component regulatory system</keyword>
<dbReference type="InterPro" id="IPR001867">
    <property type="entry name" value="OmpR/PhoB-type_DNA-bd"/>
</dbReference>
<evidence type="ECO:0000313" key="13">
    <source>
        <dbReference type="Proteomes" id="UP000472320"/>
    </source>
</evidence>
<dbReference type="EMBL" id="WNKX01000006">
    <property type="protein sequence ID" value="MTW10952.1"/>
    <property type="molecule type" value="Genomic_DNA"/>
</dbReference>
<sequence length="219" mass="24145">MRLLLVEDDDMIGDSIEAGLRSENYALDWVRDGASAELAAAANSYDLVLLDLGLPRREGMAVLRTIRARGNDVPILVVTAREGTAARIEALDAGADDYLGKPFDLDELLARIRALLRRRVSRSSSVIVHGRLRLDLASHVVTCDGAEVTLSAREFAVLRVLLDEPGAVVPKRKLEERLYGWDAEIESNAIDVYIHHLRKKLGPDLIQNVRGVGYKVAEP</sequence>
<dbReference type="Proteomes" id="UP000472320">
    <property type="component" value="Unassembled WGS sequence"/>
</dbReference>
<dbReference type="PANTHER" id="PTHR48111:SF35">
    <property type="entry name" value="TRANSCRIPTIONAL REGULATORY PROTEIN QSEB"/>
    <property type="match status" value="1"/>
</dbReference>
<evidence type="ECO:0000256" key="3">
    <source>
        <dbReference type="ARBA" id="ARBA00022553"/>
    </source>
</evidence>
<evidence type="ECO:0000256" key="9">
    <source>
        <dbReference type="PROSITE-ProRule" id="PRU01091"/>
    </source>
</evidence>
<keyword evidence="5" id="KW-0805">Transcription regulation</keyword>
<dbReference type="PROSITE" id="PS50110">
    <property type="entry name" value="RESPONSE_REGULATORY"/>
    <property type="match status" value="1"/>
</dbReference>
<evidence type="ECO:0000313" key="12">
    <source>
        <dbReference type="EMBL" id="MTW10952.1"/>
    </source>
</evidence>
<feature type="DNA-binding region" description="OmpR/PhoB-type" evidence="9">
    <location>
        <begin position="124"/>
        <end position="218"/>
    </location>
</feature>
<evidence type="ECO:0000256" key="6">
    <source>
        <dbReference type="ARBA" id="ARBA00023125"/>
    </source>
</evidence>
<dbReference type="GO" id="GO:0032993">
    <property type="term" value="C:protein-DNA complex"/>
    <property type="evidence" value="ECO:0007669"/>
    <property type="project" value="TreeGrafter"/>
</dbReference>
<feature type="domain" description="OmpR/PhoB-type" evidence="11">
    <location>
        <begin position="124"/>
        <end position="218"/>
    </location>
</feature>
<dbReference type="SMART" id="SM00862">
    <property type="entry name" value="Trans_reg_C"/>
    <property type="match status" value="1"/>
</dbReference>
<organism evidence="12 13">
    <name type="scientific">Massilia eburnea</name>
    <dbReference type="NCBI Taxonomy" id="1776165"/>
    <lineage>
        <taxon>Bacteria</taxon>
        <taxon>Pseudomonadati</taxon>
        <taxon>Pseudomonadota</taxon>
        <taxon>Betaproteobacteria</taxon>
        <taxon>Burkholderiales</taxon>
        <taxon>Oxalobacteraceae</taxon>
        <taxon>Telluria group</taxon>
        <taxon>Massilia</taxon>
    </lineage>
</organism>
<dbReference type="GO" id="GO:0006355">
    <property type="term" value="P:regulation of DNA-templated transcription"/>
    <property type="evidence" value="ECO:0007669"/>
    <property type="project" value="InterPro"/>
</dbReference>
<keyword evidence="2" id="KW-0963">Cytoplasm</keyword>
<dbReference type="SUPFAM" id="SSF52172">
    <property type="entry name" value="CheY-like"/>
    <property type="match status" value="1"/>
</dbReference>